<dbReference type="GO" id="GO:0005886">
    <property type="term" value="C:plasma membrane"/>
    <property type="evidence" value="ECO:0007669"/>
    <property type="project" value="UniProtKB-SubCell"/>
</dbReference>
<comment type="subcellular location">
    <subcellularLocation>
        <location evidence="1">Cell membrane</location>
        <topology evidence="1">Multi-pass membrane protein</topology>
    </subcellularLocation>
</comment>
<reference evidence="10" key="1">
    <citation type="submission" date="2018-03" db="EMBL/GenBank/DDBJ databases">
        <authorList>
            <person name="Sun L."/>
            <person name="Liu H."/>
            <person name="Chen W."/>
            <person name="Huang K."/>
            <person name="Liu W."/>
            <person name="Gao X."/>
        </authorList>
    </citation>
    <scope>NUCLEOTIDE SEQUENCE [LARGE SCALE GENOMIC DNA]</scope>
    <source>
        <strain evidence="10">SH9</strain>
    </source>
</reference>
<feature type="transmembrane region" description="Helical" evidence="8">
    <location>
        <begin position="228"/>
        <end position="247"/>
    </location>
</feature>
<sequence>MSMNSTLAQPREGVDRARLKATLASWRAEIGVGIALAALIVYFSATASNFLSVANFATLLTQTSVVAMIAVGMTMVIIAGEIDLSVGATVGLAGTVMSLLVVKFGWSLVTASALAVGIAVLIGTFIGALRVIWAIPSFITTLGLLSALRGMGFYISDGLTIGPMPKELDSLWYGSILGLPAPVFLMALTVALGWLVLSQLRFGRHLYAIGGNPITASRYGVSVRTIRIAVFVIVQVLSAIGGVMLVSRLNSGSATVGEHVELDVIAAVIVGGTSLNGGRGRLIGTVLGVMFVAVLRNGMVLAGIDPVVFLIAQGLVIILAVWWSMLRRQRSRADGLA</sequence>
<evidence type="ECO:0000256" key="8">
    <source>
        <dbReference type="SAM" id="Phobius"/>
    </source>
</evidence>
<comment type="caution">
    <text evidence="9">The sequence shown here is derived from an EMBL/GenBank/DDBJ whole genome shotgun (WGS) entry which is preliminary data.</text>
</comment>
<dbReference type="AlphaFoldDB" id="A0A2T1HTB8"/>
<evidence type="ECO:0000256" key="4">
    <source>
        <dbReference type="ARBA" id="ARBA00022519"/>
    </source>
</evidence>
<accession>A0A2T1HTB8</accession>
<dbReference type="PANTHER" id="PTHR32196:SF21">
    <property type="entry name" value="ABC TRANSPORTER PERMEASE PROTEIN YPHD-RELATED"/>
    <property type="match status" value="1"/>
</dbReference>
<dbReference type="OrthoDB" id="7157592at2"/>
<feature type="transmembrane region" description="Helical" evidence="8">
    <location>
        <begin position="307"/>
        <end position="326"/>
    </location>
</feature>
<organism evidence="9 10">
    <name type="scientific">Alsobacter soli</name>
    <dbReference type="NCBI Taxonomy" id="2109933"/>
    <lineage>
        <taxon>Bacteria</taxon>
        <taxon>Pseudomonadati</taxon>
        <taxon>Pseudomonadota</taxon>
        <taxon>Alphaproteobacteria</taxon>
        <taxon>Hyphomicrobiales</taxon>
        <taxon>Alsobacteraceae</taxon>
        <taxon>Alsobacter</taxon>
    </lineage>
</organism>
<dbReference type="EMBL" id="PVZS01000010">
    <property type="protein sequence ID" value="PSC04892.1"/>
    <property type="molecule type" value="Genomic_DNA"/>
</dbReference>
<feature type="transmembrane region" description="Helical" evidence="8">
    <location>
        <begin position="112"/>
        <end position="131"/>
    </location>
</feature>
<name>A0A2T1HTB8_9HYPH</name>
<dbReference type="Pfam" id="PF02653">
    <property type="entry name" value="BPD_transp_2"/>
    <property type="match status" value="1"/>
</dbReference>
<evidence type="ECO:0000256" key="7">
    <source>
        <dbReference type="ARBA" id="ARBA00023136"/>
    </source>
</evidence>
<feature type="transmembrane region" description="Helical" evidence="8">
    <location>
        <begin position="21"/>
        <end position="44"/>
    </location>
</feature>
<keyword evidence="10" id="KW-1185">Reference proteome</keyword>
<feature type="transmembrane region" description="Helical" evidence="8">
    <location>
        <begin position="138"/>
        <end position="156"/>
    </location>
</feature>
<evidence type="ECO:0000256" key="1">
    <source>
        <dbReference type="ARBA" id="ARBA00004651"/>
    </source>
</evidence>
<evidence type="ECO:0000313" key="9">
    <source>
        <dbReference type="EMBL" id="PSC04892.1"/>
    </source>
</evidence>
<proteinExistence type="predicted"/>
<keyword evidence="3" id="KW-1003">Cell membrane</keyword>
<evidence type="ECO:0000256" key="5">
    <source>
        <dbReference type="ARBA" id="ARBA00022692"/>
    </source>
</evidence>
<dbReference type="GO" id="GO:0022857">
    <property type="term" value="F:transmembrane transporter activity"/>
    <property type="evidence" value="ECO:0007669"/>
    <property type="project" value="InterPro"/>
</dbReference>
<keyword evidence="4" id="KW-0997">Cell inner membrane</keyword>
<keyword evidence="6 8" id="KW-1133">Transmembrane helix</keyword>
<feature type="transmembrane region" description="Helical" evidence="8">
    <location>
        <begin position="176"/>
        <end position="197"/>
    </location>
</feature>
<evidence type="ECO:0000256" key="6">
    <source>
        <dbReference type="ARBA" id="ARBA00022989"/>
    </source>
</evidence>
<protein>
    <submittedName>
        <fullName evidence="9">ABC transporter permease</fullName>
    </submittedName>
</protein>
<gene>
    <name evidence="9" type="ORF">SLNSH_10560</name>
</gene>
<keyword evidence="5 8" id="KW-0812">Transmembrane</keyword>
<feature type="transmembrane region" description="Helical" evidence="8">
    <location>
        <begin position="56"/>
        <end position="79"/>
    </location>
</feature>
<evidence type="ECO:0000256" key="2">
    <source>
        <dbReference type="ARBA" id="ARBA00022448"/>
    </source>
</evidence>
<keyword evidence="7 8" id="KW-0472">Membrane</keyword>
<dbReference type="Proteomes" id="UP000239772">
    <property type="component" value="Unassembled WGS sequence"/>
</dbReference>
<dbReference type="InterPro" id="IPR001851">
    <property type="entry name" value="ABC_transp_permease"/>
</dbReference>
<evidence type="ECO:0000256" key="3">
    <source>
        <dbReference type="ARBA" id="ARBA00022475"/>
    </source>
</evidence>
<evidence type="ECO:0000313" key="10">
    <source>
        <dbReference type="Proteomes" id="UP000239772"/>
    </source>
</evidence>
<dbReference type="CDD" id="cd06579">
    <property type="entry name" value="TM_PBP1_transp_AraH_like"/>
    <property type="match status" value="1"/>
</dbReference>
<dbReference type="PANTHER" id="PTHR32196">
    <property type="entry name" value="ABC TRANSPORTER PERMEASE PROTEIN YPHD-RELATED-RELATED"/>
    <property type="match status" value="1"/>
</dbReference>
<keyword evidence="2" id="KW-0813">Transport</keyword>